<reference evidence="3" key="1">
    <citation type="submission" date="2010-06" db="EMBL/GenBank/DDBJ databases">
        <authorList>
            <person name="Jiang H."/>
            <person name="Abraham K."/>
            <person name="Ali S."/>
            <person name="Alsbrooks S.L."/>
            <person name="Anim B.N."/>
            <person name="Anosike U.S."/>
            <person name="Attaway T."/>
            <person name="Bandaranaike D.P."/>
            <person name="Battles P.K."/>
            <person name="Bell S.N."/>
            <person name="Bell A.V."/>
            <person name="Beltran B."/>
            <person name="Bickham C."/>
            <person name="Bustamante Y."/>
            <person name="Caleb T."/>
            <person name="Canada A."/>
            <person name="Cardenas V."/>
            <person name="Carter K."/>
            <person name="Chacko J."/>
            <person name="Chandrabose M.N."/>
            <person name="Chavez D."/>
            <person name="Chavez A."/>
            <person name="Chen L."/>
            <person name="Chu H.-S."/>
            <person name="Claassen K.J."/>
            <person name="Cockrell R."/>
            <person name="Collins M."/>
            <person name="Cooper J.A."/>
            <person name="Cree A."/>
            <person name="Curry S.M."/>
            <person name="Da Y."/>
            <person name="Dao M.D."/>
            <person name="Das B."/>
            <person name="Davila M.-L."/>
            <person name="Davy-Carroll L."/>
            <person name="Denson S."/>
            <person name="Dinh H."/>
            <person name="Ebong V.E."/>
            <person name="Edwards J.R."/>
            <person name="Egan A."/>
            <person name="El-Daye J."/>
            <person name="Escobedo L."/>
            <person name="Fernandez S."/>
            <person name="Fernando P.R."/>
            <person name="Flagg N."/>
            <person name="Forbes L.D."/>
            <person name="Fowler R.G."/>
            <person name="Fu Q."/>
            <person name="Gabisi R.A."/>
            <person name="Ganer J."/>
            <person name="Garbino Pronczuk A."/>
            <person name="Garcia R.M."/>
            <person name="Garner T."/>
            <person name="Garrett T.E."/>
            <person name="Gonzalez D.A."/>
            <person name="Hamid H."/>
            <person name="Hawkins E.S."/>
            <person name="Hirani K."/>
            <person name="Hogues M.E."/>
            <person name="Hollins B."/>
            <person name="Hsiao C.-H."/>
            <person name="Jabil R."/>
            <person name="James M.L."/>
            <person name="Jhangiani S.N."/>
            <person name="Johnson B."/>
            <person name="Johnson Q."/>
            <person name="Joshi V."/>
            <person name="Kalu J.B."/>
            <person name="Kam C."/>
            <person name="Kashfia A."/>
            <person name="Keebler J."/>
            <person name="Kisamo H."/>
            <person name="Kovar C.L."/>
            <person name="Lago L.A."/>
            <person name="Lai C.-Y."/>
            <person name="Laidlaw J."/>
            <person name="Lara F."/>
            <person name="Le T.-K."/>
            <person name="Lee S.L."/>
            <person name="Legall F.H."/>
            <person name="Lemon S.J."/>
            <person name="Lewis L.R."/>
            <person name="Li B."/>
            <person name="Liu Y."/>
            <person name="Liu Y.-S."/>
            <person name="Lopez J."/>
            <person name="Lozado R.J."/>
            <person name="Lu J."/>
            <person name="Madu R.C."/>
            <person name="Maheshwari M."/>
            <person name="Maheshwari R."/>
            <person name="Malloy K."/>
            <person name="Martinez E."/>
            <person name="Mathew T."/>
            <person name="Mercado I.C."/>
            <person name="Mercado C."/>
            <person name="Meyer B."/>
            <person name="Montgomery K."/>
            <person name="Morgan M.B."/>
            <person name="Munidasa M."/>
            <person name="Nazareth L.V."/>
            <person name="Nelson J."/>
            <person name="Ng B.M."/>
            <person name="Nguyen N.B."/>
            <person name="Nguyen P.Q."/>
            <person name="Nguyen T."/>
            <person name="Obregon M."/>
            <person name="Okwuonu G.O."/>
            <person name="Onwere C.G."/>
            <person name="Orozco G."/>
            <person name="Parra A."/>
            <person name="Patel S."/>
            <person name="Patil S."/>
            <person name="Perez A."/>
            <person name="Perez Y."/>
            <person name="Pham C."/>
            <person name="Primus E.L."/>
            <person name="Pu L.-L."/>
            <person name="Puazo M."/>
            <person name="Qin X."/>
            <person name="Quiroz J.B."/>
            <person name="Reese J."/>
            <person name="Richards S."/>
            <person name="Rives C.M."/>
            <person name="Robberts R."/>
            <person name="Ruiz S.J."/>
            <person name="Ruiz M.J."/>
            <person name="Santibanez J."/>
            <person name="Schneider B.W."/>
            <person name="Sisson I."/>
            <person name="Smith M."/>
            <person name="Sodergren E."/>
            <person name="Song X.-Z."/>
            <person name="Song B.B."/>
            <person name="Summersgill H."/>
            <person name="Thelus R."/>
            <person name="Thornton R.D."/>
            <person name="Trejos Z.Y."/>
            <person name="Usmani K."/>
            <person name="Vattathil S."/>
            <person name="Villasana D."/>
            <person name="Walker D.L."/>
            <person name="Wang S."/>
            <person name="Wang K."/>
            <person name="White C.S."/>
            <person name="Williams A.C."/>
            <person name="Williamson J."/>
            <person name="Wilson K."/>
            <person name="Woghiren I.O."/>
            <person name="Woodworth J.R."/>
            <person name="Worley K.C."/>
            <person name="Wright R.A."/>
            <person name="Wu W."/>
            <person name="Young L."/>
            <person name="Zhang L."/>
            <person name="Zhang J."/>
            <person name="Zhu Y."/>
            <person name="Muzny D.M."/>
            <person name="Weinstock G."/>
            <person name="Gibbs R.A."/>
        </authorList>
    </citation>
    <scope>NUCLEOTIDE SEQUENCE [LARGE SCALE GENOMIC DNA]</scope>
    <source>
        <strain evidence="3">LSR1</strain>
    </source>
</reference>
<evidence type="ECO:0000259" key="1">
    <source>
        <dbReference type="Pfam" id="PF10551"/>
    </source>
</evidence>
<dbReference type="OrthoDB" id="10000082at2759"/>
<dbReference type="Proteomes" id="UP000007819">
    <property type="component" value="Chromosome A3"/>
</dbReference>
<feature type="domain" description="MULE transposase" evidence="1">
    <location>
        <begin position="239"/>
        <end position="331"/>
    </location>
</feature>
<keyword evidence="3" id="KW-1185">Reference proteome</keyword>
<dbReference type="RefSeq" id="XP_016658289.2">
    <property type="nucleotide sequence ID" value="XM_016802800.2"/>
</dbReference>
<dbReference type="PANTHER" id="PTHR47160:SF5">
    <property type="entry name" value="MULE TRANSPOSASE DOMAIN-CONTAINING PROTEIN"/>
    <property type="match status" value="1"/>
</dbReference>
<dbReference type="AlphaFoldDB" id="A0A8R2D2Z3"/>
<dbReference type="Pfam" id="PF10551">
    <property type="entry name" value="MULE"/>
    <property type="match status" value="1"/>
</dbReference>
<dbReference type="GeneID" id="107883198"/>
<evidence type="ECO:0000313" key="2">
    <source>
        <dbReference type="EnsemblMetazoa" id="XP_016658289.2"/>
    </source>
</evidence>
<sequence>MGSCGREQQSARYADSLHKWDMRNSPEYDYGAEKQSIYHIDFCGGRVHVENDEVVKSYEHNHVPDNAQVELKELMYNMKHDAQTSAATSHGVIGNLASQCGGRVHVENDEVVKSYEHNHVPDNAQVELKELMYNMKHDAQTSAATSHGVIGNLASQVPLSVAGQLPSVASLKRTIQRARRTKLNAPVNPLNFSFDIPEDFTKTKNGDDFLLFDNKSDTKRILLFSTKNSLELMNNCLNWFCDGTFTCSPIPFKQLYTIHAVHYSNVIPSAYALLPDKKEDTYIQMFKALKSLNQNLNPKSIMMDFEKAAMNAVKSEFPNTSINGCFFHLSQCIWRHLQEAGLQKNYIQDSEFALHIRMLPALAFVPQNKVIKDYEKLLDSEYFSENEELLMPIIDYFEGTWIGRLHRRGQRRDPIIPISVWNCYDLVAADLPRTNNSVEGWHNCFSSTLNSSKHPSIWRFIHALQKEESINTLKIQQYVAGQEPPSKKIYKNKSENLKKNMCRL</sequence>
<dbReference type="PANTHER" id="PTHR47160">
    <property type="entry name" value="PUTATIVE-RELATED"/>
    <property type="match status" value="1"/>
</dbReference>
<dbReference type="EnsemblMetazoa" id="XM_016802800.2">
    <property type="protein sequence ID" value="XP_016658289.2"/>
    <property type="gene ID" value="LOC107883198"/>
</dbReference>
<dbReference type="KEGG" id="api:107883198"/>
<name>A0A8R2D2Z3_ACYPI</name>
<accession>A0A8R2D2Z3</accession>
<protein>
    <recommendedName>
        <fullName evidence="1">MULE transposase domain-containing protein</fullName>
    </recommendedName>
</protein>
<proteinExistence type="predicted"/>
<organism evidence="2 3">
    <name type="scientific">Acyrthosiphon pisum</name>
    <name type="common">Pea aphid</name>
    <dbReference type="NCBI Taxonomy" id="7029"/>
    <lineage>
        <taxon>Eukaryota</taxon>
        <taxon>Metazoa</taxon>
        <taxon>Ecdysozoa</taxon>
        <taxon>Arthropoda</taxon>
        <taxon>Hexapoda</taxon>
        <taxon>Insecta</taxon>
        <taxon>Pterygota</taxon>
        <taxon>Neoptera</taxon>
        <taxon>Paraneoptera</taxon>
        <taxon>Hemiptera</taxon>
        <taxon>Sternorrhyncha</taxon>
        <taxon>Aphidomorpha</taxon>
        <taxon>Aphidoidea</taxon>
        <taxon>Aphididae</taxon>
        <taxon>Macrosiphini</taxon>
        <taxon>Acyrthosiphon</taxon>
    </lineage>
</organism>
<reference evidence="2" key="2">
    <citation type="submission" date="2022-06" db="UniProtKB">
        <authorList>
            <consortium name="EnsemblMetazoa"/>
        </authorList>
    </citation>
    <scope>IDENTIFICATION</scope>
</reference>
<evidence type="ECO:0000313" key="3">
    <source>
        <dbReference type="Proteomes" id="UP000007819"/>
    </source>
</evidence>
<dbReference type="InterPro" id="IPR018289">
    <property type="entry name" value="MULE_transposase_dom"/>
</dbReference>